<organism evidence="9 10">
    <name type="scientific">Duganella margarita</name>
    <dbReference type="NCBI Taxonomy" id="2692170"/>
    <lineage>
        <taxon>Bacteria</taxon>
        <taxon>Pseudomonadati</taxon>
        <taxon>Pseudomonadota</taxon>
        <taxon>Betaproteobacteria</taxon>
        <taxon>Burkholderiales</taxon>
        <taxon>Oxalobacteraceae</taxon>
        <taxon>Telluria group</taxon>
        <taxon>Duganella</taxon>
    </lineage>
</organism>
<dbReference type="InterPro" id="IPR033479">
    <property type="entry name" value="dCache_1"/>
</dbReference>
<dbReference type="PANTHER" id="PTHR46663">
    <property type="entry name" value="DIGUANYLATE CYCLASE DGCT-RELATED"/>
    <property type="match status" value="1"/>
</dbReference>
<reference evidence="9 10" key="1">
    <citation type="submission" date="2019-12" db="EMBL/GenBank/DDBJ databases">
        <title>Novel species isolated from a subtropical stream in China.</title>
        <authorList>
            <person name="Lu H."/>
        </authorList>
    </citation>
    <scope>NUCLEOTIDE SEQUENCE [LARGE SCALE GENOMIC DNA]</scope>
    <source>
        <strain evidence="9 10">FT134W</strain>
    </source>
</reference>
<feature type="transmembrane region" description="Helical" evidence="6">
    <location>
        <begin position="288"/>
        <end position="307"/>
    </location>
</feature>
<evidence type="ECO:0000256" key="6">
    <source>
        <dbReference type="SAM" id="Phobius"/>
    </source>
</evidence>
<dbReference type="CDD" id="cd01949">
    <property type="entry name" value="GGDEF"/>
    <property type="match status" value="1"/>
</dbReference>
<evidence type="ECO:0000259" key="8">
    <source>
        <dbReference type="PROSITE" id="PS50887"/>
    </source>
</evidence>
<dbReference type="SUPFAM" id="SSF158472">
    <property type="entry name" value="HAMP domain-like"/>
    <property type="match status" value="1"/>
</dbReference>
<comment type="caution">
    <text evidence="9">The sequence shown here is derived from an EMBL/GenBank/DDBJ whole genome shotgun (WGS) entry which is preliminary data.</text>
</comment>
<evidence type="ECO:0000259" key="7">
    <source>
        <dbReference type="PROSITE" id="PS50885"/>
    </source>
</evidence>
<proteinExistence type="predicted"/>
<dbReference type="InterPro" id="IPR029787">
    <property type="entry name" value="Nucleotide_cyclase"/>
</dbReference>
<dbReference type="InterPro" id="IPR000160">
    <property type="entry name" value="GGDEF_dom"/>
</dbReference>
<dbReference type="SMART" id="SM00267">
    <property type="entry name" value="GGDEF"/>
    <property type="match status" value="1"/>
</dbReference>
<dbReference type="EMBL" id="WWCR01000012">
    <property type="protein sequence ID" value="MYM73212.1"/>
    <property type="molecule type" value="Genomic_DNA"/>
</dbReference>
<dbReference type="FunFam" id="3.30.70.270:FF:000001">
    <property type="entry name" value="Diguanylate cyclase domain protein"/>
    <property type="match status" value="1"/>
</dbReference>
<dbReference type="CDD" id="cd18774">
    <property type="entry name" value="PDC2_HK_sensor"/>
    <property type="match status" value="1"/>
</dbReference>
<evidence type="ECO:0000256" key="2">
    <source>
        <dbReference type="ARBA" id="ARBA00022475"/>
    </source>
</evidence>
<dbReference type="RefSeq" id="WP_161050455.1">
    <property type="nucleotide sequence ID" value="NZ_WWCR01000012.1"/>
</dbReference>
<evidence type="ECO:0000313" key="10">
    <source>
        <dbReference type="Proteomes" id="UP000469734"/>
    </source>
</evidence>
<dbReference type="Gene3D" id="6.10.340.10">
    <property type="match status" value="1"/>
</dbReference>
<dbReference type="Gene3D" id="3.30.450.20">
    <property type="entry name" value="PAS domain"/>
    <property type="match status" value="1"/>
</dbReference>
<evidence type="ECO:0000313" key="9">
    <source>
        <dbReference type="EMBL" id="MYM73212.1"/>
    </source>
</evidence>
<dbReference type="InterPro" id="IPR003660">
    <property type="entry name" value="HAMP_dom"/>
</dbReference>
<dbReference type="SUPFAM" id="SSF103190">
    <property type="entry name" value="Sensory domain-like"/>
    <property type="match status" value="1"/>
</dbReference>
<evidence type="ECO:0000256" key="4">
    <source>
        <dbReference type="ARBA" id="ARBA00022989"/>
    </source>
</evidence>
<dbReference type="PROSITE" id="PS50887">
    <property type="entry name" value="GGDEF"/>
    <property type="match status" value="1"/>
</dbReference>
<keyword evidence="3 6" id="KW-0812">Transmembrane</keyword>
<evidence type="ECO:0000256" key="3">
    <source>
        <dbReference type="ARBA" id="ARBA00022692"/>
    </source>
</evidence>
<dbReference type="CDD" id="cd12914">
    <property type="entry name" value="PDC1_DGC_like"/>
    <property type="match status" value="1"/>
</dbReference>
<dbReference type="Pfam" id="PF00990">
    <property type="entry name" value="GGDEF"/>
    <property type="match status" value="1"/>
</dbReference>
<protein>
    <submittedName>
        <fullName evidence="9">Diguanylate cyclase</fullName>
    </submittedName>
</protein>
<dbReference type="Pfam" id="PF00672">
    <property type="entry name" value="HAMP"/>
    <property type="match status" value="1"/>
</dbReference>
<dbReference type="SUPFAM" id="SSF55073">
    <property type="entry name" value="Nucleotide cyclase"/>
    <property type="match status" value="1"/>
</dbReference>
<dbReference type="PANTHER" id="PTHR46663:SF4">
    <property type="entry name" value="DIGUANYLATE CYCLASE DGCT-RELATED"/>
    <property type="match status" value="1"/>
</dbReference>
<keyword evidence="5 6" id="KW-0472">Membrane</keyword>
<accession>A0A7X4H0S4</accession>
<comment type="subcellular location">
    <subcellularLocation>
        <location evidence="1">Cell membrane</location>
        <topology evidence="1">Multi-pass membrane protein</topology>
    </subcellularLocation>
</comment>
<dbReference type="GO" id="GO:0007165">
    <property type="term" value="P:signal transduction"/>
    <property type="evidence" value="ECO:0007669"/>
    <property type="project" value="InterPro"/>
</dbReference>
<dbReference type="AlphaFoldDB" id="A0A7X4H0S4"/>
<dbReference type="InterPro" id="IPR029151">
    <property type="entry name" value="Sensor-like_sf"/>
</dbReference>
<dbReference type="CDD" id="cd06225">
    <property type="entry name" value="HAMP"/>
    <property type="match status" value="1"/>
</dbReference>
<dbReference type="PROSITE" id="PS50885">
    <property type="entry name" value="HAMP"/>
    <property type="match status" value="1"/>
</dbReference>
<dbReference type="InterPro" id="IPR043128">
    <property type="entry name" value="Rev_trsase/Diguanyl_cyclase"/>
</dbReference>
<keyword evidence="4 6" id="KW-1133">Transmembrane helix</keyword>
<gene>
    <name evidence="9" type="ORF">GTP56_13530</name>
</gene>
<feature type="domain" description="HAMP" evidence="7">
    <location>
        <begin position="308"/>
        <end position="361"/>
    </location>
</feature>
<dbReference type="GO" id="GO:0003824">
    <property type="term" value="F:catalytic activity"/>
    <property type="evidence" value="ECO:0007669"/>
    <property type="project" value="UniProtKB-ARBA"/>
</dbReference>
<sequence>MQPLSRFFFSFKFKISALVVALLLFAGIGAGGISLLIAESELREVIARQELSLLTGAAAFIDNDLQNKRQLLKALSEEINDRGLPLSDLQSLLEAHETLRDTFFNVNAFDLSGNLVASLRDRNARRINIAERKYFQDTLRLQESVISPPIKSALSGQPVVVITQPLRDADGQLIGIVLGAIDLLRPSFSAQLDALRSGADGYLFIVAGNGVTVHHPDKTRILEKGDDAPGTVLDAALRTPEGWEDGLLDDGVPVLLVHKHLREVDWTIALSYPLRSAFASMQSVRLRALLGAAVLTACAGLFGWAITKKLLRPLAKLHEHVEDISAGRADITVFDVARRDEFGDLSRAFYGLSQRREQAEQELHHLATTDVLTGLNNRRLFDAFLPQALARAARSGQPVALAILDVDHFKDINDTLGHAAGDQVLVEFARRLSAAVRASDTVARLAGDEFVIVFEQLSCPAEMHVLGKRILEAMHAPFTLGSVQRVVQASIGIAVTHSAGVDVEELMRAADQALYGVKTAGRNSFAINTVGAERVALVRGRS</sequence>
<dbReference type="NCBIfam" id="TIGR00254">
    <property type="entry name" value="GGDEF"/>
    <property type="match status" value="1"/>
</dbReference>
<feature type="domain" description="GGDEF" evidence="8">
    <location>
        <begin position="397"/>
        <end position="530"/>
    </location>
</feature>
<dbReference type="Pfam" id="PF02743">
    <property type="entry name" value="dCache_1"/>
    <property type="match status" value="1"/>
</dbReference>
<dbReference type="InterPro" id="IPR052163">
    <property type="entry name" value="DGC-Regulatory_Protein"/>
</dbReference>
<dbReference type="Proteomes" id="UP000469734">
    <property type="component" value="Unassembled WGS sequence"/>
</dbReference>
<dbReference type="GO" id="GO:0005886">
    <property type="term" value="C:plasma membrane"/>
    <property type="evidence" value="ECO:0007669"/>
    <property type="project" value="UniProtKB-SubCell"/>
</dbReference>
<evidence type="ECO:0000256" key="1">
    <source>
        <dbReference type="ARBA" id="ARBA00004651"/>
    </source>
</evidence>
<dbReference type="Gene3D" id="3.30.70.270">
    <property type="match status" value="1"/>
</dbReference>
<name>A0A7X4H0S4_9BURK</name>
<evidence type="ECO:0000256" key="5">
    <source>
        <dbReference type="ARBA" id="ARBA00023136"/>
    </source>
</evidence>
<keyword evidence="2" id="KW-1003">Cell membrane</keyword>